<proteinExistence type="predicted"/>
<dbReference type="PATRIC" id="fig|1227491.4.peg.396"/>
<keyword evidence="1" id="KW-0812">Transmembrane</keyword>
<feature type="transmembrane region" description="Helical" evidence="1">
    <location>
        <begin position="186"/>
        <end position="208"/>
    </location>
</feature>
<keyword evidence="3" id="KW-1185">Reference proteome</keyword>
<organism evidence="2 3">
    <name type="scientific">Natrialba aegyptia DSM 13077</name>
    <dbReference type="NCBI Taxonomy" id="1227491"/>
    <lineage>
        <taxon>Archaea</taxon>
        <taxon>Methanobacteriati</taxon>
        <taxon>Methanobacteriota</taxon>
        <taxon>Stenosarchaea group</taxon>
        <taxon>Halobacteria</taxon>
        <taxon>Halobacteriales</taxon>
        <taxon>Natrialbaceae</taxon>
        <taxon>Natrialba</taxon>
    </lineage>
</organism>
<evidence type="ECO:0000256" key="1">
    <source>
        <dbReference type="SAM" id="Phobius"/>
    </source>
</evidence>
<keyword evidence="1" id="KW-0472">Membrane</keyword>
<gene>
    <name evidence="2" type="ORF">C480_01922</name>
</gene>
<keyword evidence="1" id="KW-1133">Transmembrane helix</keyword>
<dbReference type="AlphaFoldDB" id="M0BKB6"/>
<dbReference type="RefSeq" id="WP_006663931.1">
    <property type="nucleotide sequence ID" value="NZ_AOIP01000009.1"/>
</dbReference>
<dbReference type="OrthoDB" id="107590at2157"/>
<feature type="transmembrane region" description="Helical" evidence="1">
    <location>
        <begin position="132"/>
        <end position="156"/>
    </location>
</feature>
<dbReference type="EMBL" id="AOIP01000009">
    <property type="protein sequence ID" value="ELZ10049.1"/>
    <property type="molecule type" value="Genomic_DNA"/>
</dbReference>
<reference evidence="2 3" key="1">
    <citation type="journal article" date="2014" name="PLoS Genet.">
        <title>Phylogenetically driven sequencing of extremely halophilic archaea reveals strategies for static and dynamic osmo-response.</title>
        <authorList>
            <person name="Becker E.A."/>
            <person name="Seitzer P.M."/>
            <person name="Tritt A."/>
            <person name="Larsen D."/>
            <person name="Krusor M."/>
            <person name="Yao A.I."/>
            <person name="Wu D."/>
            <person name="Madern D."/>
            <person name="Eisen J.A."/>
            <person name="Darling A.E."/>
            <person name="Facciotti M.T."/>
        </authorList>
    </citation>
    <scope>NUCLEOTIDE SEQUENCE [LARGE SCALE GENOMIC DNA]</scope>
    <source>
        <strain evidence="2 3">DSM 13077</strain>
    </source>
</reference>
<feature type="transmembrane region" description="Helical" evidence="1">
    <location>
        <begin position="21"/>
        <end position="42"/>
    </location>
</feature>
<protein>
    <recommendedName>
        <fullName evidence="4">DUF4013 domain-containing protein</fullName>
    </recommendedName>
</protein>
<feature type="transmembrane region" description="Helical" evidence="1">
    <location>
        <begin position="48"/>
        <end position="69"/>
    </location>
</feature>
<dbReference type="Pfam" id="PF13197">
    <property type="entry name" value="DUF4013"/>
    <property type="match status" value="1"/>
</dbReference>
<evidence type="ECO:0008006" key="4">
    <source>
        <dbReference type="Google" id="ProtNLM"/>
    </source>
</evidence>
<dbReference type="InterPro" id="IPR025098">
    <property type="entry name" value="DUF4013"/>
</dbReference>
<feature type="transmembrane region" description="Helical" evidence="1">
    <location>
        <begin position="98"/>
        <end position="120"/>
    </location>
</feature>
<evidence type="ECO:0000313" key="2">
    <source>
        <dbReference type="EMBL" id="ELZ10049.1"/>
    </source>
</evidence>
<feature type="transmembrane region" description="Helical" evidence="1">
    <location>
        <begin position="214"/>
        <end position="235"/>
    </location>
</feature>
<comment type="caution">
    <text evidence="2">The sequence shown here is derived from an EMBL/GenBank/DDBJ whole genome shotgun (WGS) entry which is preliminary data.</text>
</comment>
<name>M0BKB6_9EURY</name>
<accession>M0BKB6</accession>
<dbReference type="Proteomes" id="UP000011591">
    <property type="component" value="Unassembled WGS sequence"/>
</dbReference>
<sequence>MALGLSEALRYPFRGDRSPDLFVIGGLLGLVTVITGELSVALGSSNPLFALPFAVVTAVTAVVLLGYLLRVFETTAAESETPPSFRPLGSMLRRGCRLAVLSIGYAILLSAVFAVVLTVFTRLPFAAESVGFTGSMVFFLLSTTTLVAVLAIGYAYSVAVGRTAEGATIIEAIDIRSQRPVLVDGGYAVAWTAALVVVVPGWGFLAAAFSRRTIFGVIAVFLAFYAHLVSVRVLARGYRSATGRNTPAPDRDGELTR</sequence>
<evidence type="ECO:0000313" key="3">
    <source>
        <dbReference type="Proteomes" id="UP000011591"/>
    </source>
</evidence>